<evidence type="ECO:0000259" key="3">
    <source>
        <dbReference type="Pfam" id="PF13511"/>
    </source>
</evidence>
<organism evidence="4 5">
    <name type="scientific">Gilvimarinus algae</name>
    <dbReference type="NCBI Taxonomy" id="3058037"/>
    <lineage>
        <taxon>Bacteria</taxon>
        <taxon>Pseudomonadati</taxon>
        <taxon>Pseudomonadota</taxon>
        <taxon>Gammaproteobacteria</taxon>
        <taxon>Cellvibrionales</taxon>
        <taxon>Cellvibrionaceae</taxon>
        <taxon>Gilvimarinus</taxon>
    </lineage>
</organism>
<evidence type="ECO:0000256" key="1">
    <source>
        <dbReference type="ARBA" id="ARBA00005233"/>
    </source>
</evidence>
<dbReference type="InterPro" id="IPR025392">
    <property type="entry name" value="DUF4124"/>
</dbReference>
<comment type="caution">
    <text evidence="4">The sequence shown here is derived from an EMBL/GenBank/DDBJ whole genome shotgun (WGS) entry which is preliminary data.</text>
</comment>
<evidence type="ECO:0000256" key="2">
    <source>
        <dbReference type="SAM" id="SignalP"/>
    </source>
</evidence>
<evidence type="ECO:0000313" key="5">
    <source>
        <dbReference type="Proteomes" id="UP001168380"/>
    </source>
</evidence>
<feature type="domain" description="DUF4124" evidence="3">
    <location>
        <begin position="13"/>
        <end position="60"/>
    </location>
</feature>
<dbReference type="RefSeq" id="WP_302711177.1">
    <property type="nucleotide sequence ID" value="NZ_JAULRT010000032.1"/>
</dbReference>
<dbReference type="EMBL" id="JAULRT010000032">
    <property type="protein sequence ID" value="MDO3381053.1"/>
    <property type="molecule type" value="Genomic_DNA"/>
</dbReference>
<dbReference type="InterPro" id="IPR045584">
    <property type="entry name" value="Pilin-like"/>
</dbReference>
<dbReference type="Proteomes" id="UP001168380">
    <property type="component" value="Unassembled WGS sequence"/>
</dbReference>
<keyword evidence="2" id="KW-0732">Signal</keyword>
<comment type="similarity">
    <text evidence="1">Belongs to the N-Me-Phe pilin family.</text>
</comment>
<proteinExistence type="inferred from homology"/>
<gene>
    <name evidence="4" type="ORF">QWI16_02635</name>
</gene>
<dbReference type="InterPro" id="IPR001082">
    <property type="entry name" value="Pilin"/>
</dbReference>
<name>A0ABT8TCF5_9GAMM</name>
<keyword evidence="5" id="KW-1185">Reference proteome</keyword>
<accession>A0ABT8TCF5</accession>
<protein>
    <submittedName>
        <fullName evidence="4">DUF4124 domain-containing protein</fullName>
    </submittedName>
</protein>
<dbReference type="Pfam" id="PF00114">
    <property type="entry name" value="Pilin"/>
    <property type="match status" value="1"/>
</dbReference>
<sequence length="407" mass="44834">MSWLQTKQWLPVLLSGICCSAGAQVYTWTDDKGKVHFSDQRRAENAEAQQIDIGTMPAAPLIETSDPATYNGQLYPLIVDRFFYADSVSDEQRPLITFYFGGDCVSPTSQNFNQLRTRYTMVLRDESKLQADVFRALRTRAYGNVYRTGHYNAPDVDTADVRYLNGEITSLKINACRTNLPPGISNSDLDGSLVTQFDLVNAWLEVKWTLSSRLDGEPMAEFTTRGVAATRLDSGLRLGSAVRVAFETAIDNLQSEDAWRQAVTQSARGEPETASGAPGVVTANGSAPYDFQQRQLQQAQQRSAFVAALAELSAVRMAIAEYYQVRGVMPLSMSAIGFERGPQTRSRHIESMHMQAPGVVHAVLPETALPGGHYIELIPEVEQGFTLLEWRCVTSVALNTASGCESL</sequence>
<reference evidence="4" key="1">
    <citation type="submission" date="2023-07" db="EMBL/GenBank/DDBJ databases">
        <title>Gilvimarinus algae sp. nov., isolated from the surface of Kelp.</title>
        <authorList>
            <person name="Sun Y.Y."/>
            <person name="Gong Y."/>
            <person name="Du Z.J."/>
        </authorList>
    </citation>
    <scope>NUCLEOTIDE SEQUENCE</scope>
    <source>
        <strain evidence="4">SDUM040014</strain>
    </source>
</reference>
<evidence type="ECO:0000313" key="4">
    <source>
        <dbReference type="EMBL" id="MDO3381053.1"/>
    </source>
</evidence>
<dbReference type="SUPFAM" id="SSF54523">
    <property type="entry name" value="Pili subunits"/>
    <property type="match status" value="1"/>
</dbReference>
<feature type="signal peptide" evidence="2">
    <location>
        <begin position="1"/>
        <end position="23"/>
    </location>
</feature>
<feature type="chain" id="PRO_5046981723" evidence="2">
    <location>
        <begin position="24"/>
        <end position="407"/>
    </location>
</feature>
<dbReference type="Gene3D" id="3.30.700.10">
    <property type="entry name" value="Glycoprotein, Type 4 Pilin"/>
    <property type="match status" value="1"/>
</dbReference>
<dbReference type="Pfam" id="PF13511">
    <property type="entry name" value="DUF4124"/>
    <property type="match status" value="1"/>
</dbReference>